<evidence type="ECO:0000256" key="1">
    <source>
        <dbReference type="SAM" id="MobiDB-lite"/>
    </source>
</evidence>
<dbReference type="InterPro" id="IPR011722">
    <property type="entry name" value="Hemimethylated_DNA-bd_dom"/>
</dbReference>
<dbReference type="Proteomes" id="UP000007799">
    <property type="component" value="Unassembled WGS sequence"/>
</dbReference>
<dbReference type="OrthoDB" id="28868at2759"/>
<gene>
    <name evidence="4" type="ORF">PTSG_01749</name>
</gene>
<feature type="chain" id="PRO_5013265979" evidence="2">
    <location>
        <begin position="16"/>
        <end position="216"/>
    </location>
</feature>
<dbReference type="Gene3D" id="2.30.30.390">
    <property type="entry name" value="Hemimethylated DNA-binding domain"/>
    <property type="match status" value="1"/>
</dbReference>
<dbReference type="PANTHER" id="PTHR48439:SF1">
    <property type="entry name" value="HEMIMETHYLATED DNA-BINDING DOMAIN-CONTAINING PROTEIN"/>
    <property type="match status" value="1"/>
</dbReference>
<dbReference type="RefSeq" id="XP_004997728.1">
    <property type="nucleotide sequence ID" value="XM_004997671.1"/>
</dbReference>
<sequence>MDWVVLFLILALVPAQFLLSTFMAPKDASVSSRDWRGGHGLLKRLEAAWHSYLQQPTEQHTSSTASTSRQQTEPPTTHNTRIDRQEYYAGSKMPRRDRTGVKFRVGQVIRHKRYGYRGIIIGWDTFAKAPDGWFEKMGVNKEHRSDPFYSVLVDTRDRGPRPQTTYVWQGNIDVDVTDSDKASISHPEKGRYFHVYERRYGAYVPRDWLRRRYPRD</sequence>
<dbReference type="Pfam" id="PF08755">
    <property type="entry name" value="YccV-like"/>
    <property type="match status" value="1"/>
</dbReference>
<evidence type="ECO:0000313" key="4">
    <source>
        <dbReference type="EMBL" id="EGD78772.1"/>
    </source>
</evidence>
<evidence type="ECO:0000256" key="2">
    <source>
        <dbReference type="SAM" id="SignalP"/>
    </source>
</evidence>
<feature type="domain" description="Hemimethylated DNA-binding" evidence="3">
    <location>
        <begin position="100"/>
        <end position="206"/>
    </location>
</feature>
<dbReference type="KEGG" id="sre:PTSG_01749"/>
<feature type="signal peptide" evidence="2">
    <location>
        <begin position="1"/>
        <end position="15"/>
    </location>
</feature>
<dbReference type="InParanoid" id="F2TYU8"/>
<feature type="region of interest" description="Disordered" evidence="1">
    <location>
        <begin position="56"/>
        <end position="91"/>
    </location>
</feature>
<dbReference type="InterPro" id="IPR036623">
    <property type="entry name" value="Hemimethylated_DNA-bd_sf"/>
</dbReference>
<dbReference type="GeneID" id="16078323"/>
<dbReference type="EMBL" id="GL832957">
    <property type="protein sequence ID" value="EGD78772.1"/>
    <property type="molecule type" value="Genomic_DNA"/>
</dbReference>
<dbReference type="AlphaFoldDB" id="F2TYU8"/>
<dbReference type="NCBIfam" id="TIGR02097">
    <property type="entry name" value="yccV"/>
    <property type="match status" value="1"/>
</dbReference>
<dbReference type="PANTHER" id="PTHR48439">
    <property type="entry name" value="HEMIMETHYLATED DNA-BINDING DOMAIN-CONTAINING PROTEIN"/>
    <property type="match status" value="1"/>
</dbReference>
<evidence type="ECO:0000259" key="3">
    <source>
        <dbReference type="SMART" id="SM00992"/>
    </source>
</evidence>
<organism evidence="5">
    <name type="scientific">Salpingoeca rosetta (strain ATCC 50818 / BSB-021)</name>
    <dbReference type="NCBI Taxonomy" id="946362"/>
    <lineage>
        <taxon>Eukaryota</taxon>
        <taxon>Choanoflagellata</taxon>
        <taxon>Craspedida</taxon>
        <taxon>Salpingoecidae</taxon>
        <taxon>Salpingoeca</taxon>
    </lineage>
</organism>
<dbReference type="STRING" id="946362.F2TYU8"/>
<dbReference type="InterPro" id="IPR053189">
    <property type="entry name" value="Clp_protease_adapter_ClpF"/>
</dbReference>
<keyword evidence="2" id="KW-0732">Signal</keyword>
<name>F2TYU8_SALR5</name>
<reference evidence="4" key="1">
    <citation type="submission" date="2009-08" db="EMBL/GenBank/DDBJ databases">
        <title>Annotation of Salpingoeca rosetta.</title>
        <authorList>
            <consortium name="The Broad Institute Genome Sequencing Platform"/>
            <person name="Russ C."/>
            <person name="Cuomo C."/>
            <person name="Burger G."/>
            <person name="Gray M.W."/>
            <person name="Holland P.W.H."/>
            <person name="King N."/>
            <person name="Lang F.B.F."/>
            <person name="Roger A.J."/>
            <person name="Ruiz-Trillo I."/>
            <person name="Young S.K."/>
            <person name="Zeng Q."/>
            <person name="Gargeya S."/>
            <person name="Alvarado L."/>
            <person name="Berlin A."/>
            <person name="Chapman S.B."/>
            <person name="Chen Z."/>
            <person name="Freedman E."/>
            <person name="Gellesch M."/>
            <person name="Goldberg J."/>
            <person name="Griggs A."/>
            <person name="Gujja S."/>
            <person name="Heilman E."/>
            <person name="Heiman D."/>
            <person name="Howarth C."/>
            <person name="Mehta T."/>
            <person name="Neiman D."/>
            <person name="Pearson M."/>
            <person name="Roberts A."/>
            <person name="Saif S."/>
            <person name="Shea T."/>
            <person name="Shenoy N."/>
            <person name="Sisk P."/>
            <person name="Stolte C."/>
            <person name="Sykes S."/>
            <person name="White J."/>
            <person name="Yandava C."/>
            <person name="Haas B."/>
            <person name="Nusbaum C."/>
            <person name="Birren B."/>
        </authorList>
    </citation>
    <scope>NUCLEOTIDE SEQUENCE [LARGE SCALE GENOMIC DNA]</scope>
    <source>
        <strain evidence="4">ATCC 50818</strain>
    </source>
</reference>
<evidence type="ECO:0000313" key="5">
    <source>
        <dbReference type="Proteomes" id="UP000007799"/>
    </source>
</evidence>
<dbReference type="SMART" id="SM00992">
    <property type="entry name" value="YccV-like"/>
    <property type="match status" value="1"/>
</dbReference>
<protein>
    <submittedName>
        <fullName evidence="4">Hemimethylated DNA binding domain-containing protein</fullName>
    </submittedName>
</protein>
<dbReference type="SUPFAM" id="SSF141255">
    <property type="entry name" value="YccV-like"/>
    <property type="match status" value="1"/>
</dbReference>
<keyword evidence="5" id="KW-1185">Reference proteome</keyword>
<dbReference type="GO" id="GO:0003677">
    <property type="term" value="F:DNA binding"/>
    <property type="evidence" value="ECO:0007669"/>
    <property type="project" value="InterPro"/>
</dbReference>
<feature type="compositionally biased region" description="Low complexity" evidence="1">
    <location>
        <begin position="59"/>
        <end position="72"/>
    </location>
</feature>
<proteinExistence type="predicted"/>
<accession>F2TYU8</accession>
<dbReference type="eggNOG" id="KOG1426">
    <property type="taxonomic scope" value="Eukaryota"/>
</dbReference>